<dbReference type="EC" id="3.5.1.88" evidence="6"/>
<name>A0A3S1CQW7_9CYAN</name>
<dbReference type="FunFam" id="3.90.45.10:FF:000002">
    <property type="entry name" value="Peptide deformylase"/>
    <property type="match status" value="1"/>
</dbReference>
<dbReference type="GO" id="GO:0042586">
    <property type="term" value="F:peptide deformylase activity"/>
    <property type="evidence" value="ECO:0007669"/>
    <property type="project" value="UniProtKB-UniRule"/>
</dbReference>
<dbReference type="HAMAP" id="MF_00163">
    <property type="entry name" value="Pep_deformylase"/>
    <property type="match status" value="1"/>
</dbReference>
<dbReference type="EMBL" id="RSCL01000004">
    <property type="protein sequence ID" value="RUT07652.1"/>
    <property type="molecule type" value="Genomic_DNA"/>
</dbReference>
<feature type="binding site" evidence="6">
    <location>
        <position position="147"/>
    </location>
    <ligand>
        <name>Fe cation</name>
        <dbReference type="ChEBI" id="CHEBI:24875"/>
    </ligand>
</feature>
<accession>A0A3S1CQW7</accession>
<dbReference type="AlphaFoldDB" id="A0A3S1CQW7"/>
<dbReference type="GO" id="GO:0006412">
    <property type="term" value="P:translation"/>
    <property type="evidence" value="ECO:0007669"/>
    <property type="project" value="UniProtKB-UniRule"/>
</dbReference>
<keyword evidence="2 6" id="KW-0479">Metal-binding</keyword>
<evidence type="ECO:0000256" key="3">
    <source>
        <dbReference type="ARBA" id="ARBA00022801"/>
    </source>
</evidence>
<dbReference type="GO" id="GO:0046872">
    <property type="term" value="F:metal ion binding"/>
    <property type="evidence" value="ECO:0007669"/>
    <property type="project" value="UniProtKB-KW"/>
</dbReference>
<dbReference type="CDD" id="cd00487">
    <property type="entry name" value="Pep_deformylase"/>
    <property type="match status" value="1"/>
</dbReference>
<dbReference type="PIRSF" id="PIRSF004749">
    <property type="entry name" value="Pep_def"/>
    <property type="match status" value="1"/>
</dbReference>
<evidence type="ECO:0000313" key="8">
    <source>
        <dbReference type="Proteomes" id="UP000271624"/>
    </source>
</evidence>
<dbReference type="InterPro" id="IPR023635">
    <property type="entry name" value="Peptide_deformylase"/>
</dbReference>
<keyword evidence="5 6" id="KW-0408">Iron</keyword>
<proteinExistence type="inferred from homology"/>
<feature type="binding site" evidence="6">
    <location>
        <position position="143"/>
    </location>
    <ligand>
        <name>Fe cation</name>
        <dbReference type="ChEBI" id="CHEBI:24875"/>
    </ligand>
</feature>
<evidence type="ECO:0000313" key="7">
    <source>
        <dbReference type="EMBL" id="RUT07652.1"/>
    </source>
</evidence>
<dbReference type="Gene3D" id="3.90.45.10">
    <property type="entry name" value="Peptide deformylase"/>
    <property type="match status" value="1"/>
</dbReference>
<feature type="active site" evidence="6">
    <location>
        <position position="144"/>
    </location>
</feature>
<gene>
    <name evidence="7" type="primary">def2</name>
    <name evidence="6" type="synonym">def</name>
    <name evidence="7" type="ORF">DSM106972_019120</name>
</gene>
<protein>
    <recommendedName>
        <fullName evidence="6">Peptide deformylase</fullName>
        <shortName evidence="6">PDF</shortName>
        <ecNumber evidence="6">3.5.1.88</ecNumber>
    </recommendedName>
    <alternativeName>
        <fullName evidence="6">Polypeptide deformylase</fullName>
    </alternativeName>
</protein>
<dbReference type="PANTHER" id="PTHR10458:SF21">
    <property type="entry name" value="PEPTIDE DEFORMYLASE"/>
    <property type="match status" value="1"/>
</dbReference>
<dbReference type="NCBIfam" id="TIGR00079">
    <property type="entry name" value="pept_deformyl"/>
    <property type="match status" value="1"/>
</dbReference>
<dbReference type="PANTHER" id="PTHR10458">
    <property type="entry name" value="PEPTIDE DEFORMYLASE"/>
    <property type="match status" value="1"/>
</dbReference>
<comment type="similarity">
    <text evidence="1 6">Belongs to the polypeptide deformylase family.</text>
</comment>
<evidence type="ECO:0000256" key="6">
    <source>
        <dbReference type="HAMAP-Rule" id="MF_00163"/>
    </source>
</evidence>
<organism evidence="7 8">
    <name type="scientific">Dulcicalothrix desertica PCC 7102</name>
    <dbReference type="NCBI Taxonomy" id="232991"/>
    <lineage>
        <taxon>Bacteria</taxon>
        <taxon>Bacillati</taxon>
        <taxon>Cyanobacteriota</taxon>
        <taxon>Cyanophyceae</taxon>
        <taxon>Nostocales</taxon>
        <taxon>Calotrichaceae</taxon>
        <taxon>Dulcicalothrix</taxon>
    </lineage>
</organism>
<evidence type="ECO:0000256" key="4">
    <source>
        <dbReference type="ARBA" id="ARBA00022917"/>
    </source>
</evidence>
<keyword evidence="4 6" id="KW-0648">Protein biosynthesis</keyword>
<comment type="caution">
    <text evidence="7">The sequence shown here is derived from an EMBL/GenBank/DDBJ whole genome shotgun (WGS) entry which is preliminary data.</text>
</comment>
<comment type="catalytic activity">
    <reaction evidence="6">
        <text>N-terminal N-formyl-L-methionyl-[peptide] + H2O = N-terminal L-methionyl-[peptide] + formate</text>
        <dbReference type="Rhea" id="RHEA:24420"/>
        <dbReference type="Rhea" id="RHEA-COMP:10639"/>
        <dbReference type="Rhea" id="RHEA-COMP:10640"/>
        <dbReference type="ChEBI" id="CHEBI:15377"/>
        <dbReference type="ChEBI" id="CHEBI:15740"/>
        <dbReference type="ChEBI" id="CHEBI:49298"/>
        <dbReference type="ChEBI" id="CHEBI:64731"/>
        <dbReference type="EC" id="3.5.1.88"/>
    </reaction>
</comment>
<keyword evidence="8" id="KW-1185">Reference proteome</keyword>
<comment type="function">
    <text evidence="6">Removes the formyl group from the N-terminal Met of newly synthesized proteins. Requires at least a dipeptide for an efficient rate of reaction. N-terminal L-methionine is a prerequisite for activity but the enzyme has broad specificity at other positions.</text>
</comment>
<dbReference type="InterPro" id="IPR036821">
    <property type="entry name" value="Peptide_deformylase_sf"/>
</dbReference>
<evidence type="ECO:0000256" key="1">
    <source>
        <dbReference type="ARBA" id="ARBA00010759"/>
    </source>
</evidence>
<dbReference type="OrthoDB" id="9784988at2"/>
<dbReference type="SUPFAM" id="SSF56420">
    <property type="entry name" value="Peptide deformylase"/>
    <property type="match status" value="1"/>
</dbReference>
<dbReference type="RefSeq" id="WP_127080535.1">
    <property type="nucleotide sequence ID" value="NZ_RSCL01000004.1"/>
</dbReference>
<dbReference type="NCBIfam" id="NF001159">
    <property type="entry name" value="PRK00150.1-3"/>
    <property type="match status" value="1"/>
</dbReference>
<dbReference type="Proteomes" id="UP000271624">
    <property type="component" value="Unassembled WGS sequence"/>
</dbReference>
<dbReference type="Pfam" id="PF01327">
    <property type="entry name" value="Pep_deformylase"/>
    <property type="match status" value="1"/>
</dbReference>
<sequence length="178" mass="20122">MSKSLSIIKLGNPLLRQSSYEVNNVKDTRIQKLIDDLMKTLTETNGVGIAAPQVAVNYRLFIVASRPNPRYPNAPFMEPIAMINPKIIEHSAETVKGWEGCLSVPGIRGLVPRYQSVTVEYTDITGDSKNVKLVDFVARIFQHEYDHLDGIVFLDRVESTKELISEEEYQKLQNSDKL</sequence>
<keyword evidence="3 6" id="KW-0378">Hydrolase</keyword>
<comment type="cofactor">
    <cofactor evidence="6">
        <name>Fe(2+)</name>
        <dbReference type="ChEBI" id="CHEBI:29033"/>
    </cofactor>
    <text evidence="6">Binds 1 Fe(2+) ion.</text>
</comment>
<reference evidence="7" key="2">
    <citation type="journal article" date="2019" name="Genome Biol. Evol.">
        <title>Day and night: Metabolic profiles and evolutionary relationships of six axenic non-marine cyanobacteria.</title>
        <authorList>
            <person name="Will S.E."/>
            <person name="Henke P."/>
            <person name="Boedeker C."/>
            <person name="Huang S."/>
            <person name="Brinkmann H."/>
            <person name="Rohde M."/>
            <person name="Jarek M."/>
            <person name="Friedl T."/>
            <person name="Seufert S."/>
            <person name="Schumacher M."/>
            <person name="Overmann J."/>
            <person name="Neumann-Schaal M."/>
            <person name="Petersen J."/>
        </authorList>
    </citation>
    <scope>NUCLEOTIDE SEQUENCE [LARGE SCALE GENOMIC DNA]</scope>
    <source>
        <strain evidence="7">PCC 7102</strain>
    </source>
</reference>
<reference evidence="7" key="1">
    <citation type="submission" date="2018-12" db="EMBL/GenBank/DDBJ databases">
        <authorList>
            <person name="Will S."/>
            <person name="Neumann-Schaal M."/>
            <person name="Henke P."/>
        </authorList>
    </citation>
    <scope>NUCLEOTIDE SEQUENCE</scope>
    <source>
        <strain evidence="7">PCC 7102</strain>
    </source>
</reference>
<feature type="binding site" evidence="6">
    <location>
        <position position="101"/>
    </location>
    <ligand>
        <name>Fe cation</name>
        <dbReference type="ChEBI" id="CHEBI:24875"/>
    </ligand>
</feature>
<dbReference type="PRINTS" id="PR01576">
    <property type="entry name" value="PDEFORMYLASE"/>
</dbReference>
<evidence type="ECO:0000256" key="2">
    <source>
        <dbReference type="ARBA" id="ARBA00022723"/>
    </source>
</evidence>
<evidence type="ECO:0000256" key="5">
    <source>
        <dbReference type="ARBA" id="ARBA00023004"/>
    </source>
</evidence>